<feature type="binding site" evidence="5">
    <location>
        <position position="197"/>
    </location>
    <ligand>
        <name>Fe cation</name>
        <dbReference type="ChEBI" id="CHEBI:24875"/>
        <label>1</label>
    </ligand>
</feature>
<dbReference type="PANTHER" id="PTHR11431">
    <property type="entry name" value="FERRITIN"/>
    <property type="match status" value="1"/>
</dbReference>
<evidence type="ECO:0000256" key="4">
    <source>
        <dbReference type="ARBA" id="ARBA00023004"/>
    </source>
</evidence>
<keyword evidence="2 6" id="KW-0409">Iron storage</keyword>
<dbReference type="GO" id="GO:1990461">
    <property type="term" value="P:detoxification of iron ion"/>
    <property type="evidence" value="ECO:0007669"/>
    <property type="project" value="EnsemblMetazoa"/>
</dbReference>
<dbReference type="GO" id="GO:0005794">
    <property type="term" value="C:Golgi apparatus"/>
    <property type="evidence" value="ECO:0007669"/>
    <property type="project" value="EnsemblMetazoa"/>
</dbReference>
<evidence type="ECO:0000256" key="6">
    <source>
        <dbReference type="RuleBase" id="RU361145"/>
    </source>
</evidence>
<dbReference type="OrthoDB" id="6363126at2759"/>
<dbReference type="PROSITE" id="PS50905">
    <property type="entry name" value="FERRITIN_LIKE"/>
    <property type="match status" value="1"/>
</dbReference>
<keyword evidence="10" id="KW-1185">Reference proteome</keyword>
<name>A0A0Q9XB35_DROMO</name>
<dbReference type="SMR" id="A0A0Q9XB35"/>
<keyword evidence="4 5" id="KW-0408">Iron</keyword>
<organism evidence="9 10">
    <name type="scientific">Drosophila mojavensis</name>
    <name type="common">Fruit fly</name>
    <dbReference type="NCBI Taxonomy" id="7230"/>
    <lineage>
        <taxon>Eukaryota</taxon>
        <taxon>Metazoa</taxon>
        <taxon>Ecdysozoa</taxon>
        <taxon>Arthropoda</taxon>
        <taxon>Hexapoda</taxon>
        <taxon>Insecta</taxon>
        <taxon>Pterygota</taxon>
        <taxon>Neoptera</taxon>
        <taxon>Endopterygota</taxon>
        <taxon>Diptera</taxon>
        <taxon>Brachycera</taxon>
        <taxon>Muscomorpha</taxon>
        <taxon>Ephydroidea</taxon>
        <taxon>Drosophilidae</taxon>
        <taxon>Drosophila</taxon>
    </lineage>
</organism>
<evidence type="ECO:0000259" key="8">
    <source>
        <dbReference type="PROSITE" id="PS50905"/>
    </source>
</evidence>
<evidence type="ECO:0000256" key="7">
    <source>
        <dbReference type="SAM" id="SignalP"/>
    </source>
</evidence>
<keyword evidence="7" id="KW-0732">Signal</keyword>
<evidence type="ECO:0000256" key="2">
    <source>
        <dbReference type="ARBA" id="ARBA00022434"/>
    </source>
</evidence>
<feature type="binding site" evidence="5">
    <location>
        <position position="157"/>
    </location>
    <ligand>
        <name>Fe cation</name>
        <dbReference type="ChEBI" id="CHEBI:24875"/>
        <label>1</label>
    </ligand>
</feature>
<proteinExistence type="inferred from homology"/>
<dbReference type="FunCoup" id="A0A0Q9XB35">
    <property type="interactions" value="31"/>
</dbReference>
<dbReference type="GO" id="GO:0008199">
    <property type="term" value="F:ferric iron binding"/>
    <property type="evidence" value="ECO:0007669"/>
    <property type="project" value="InterPro"/>
</dbReference>
<evidence type="ECO:0000313" key="9">
    <source>
        <dbReference type="EMBL" id="KRG01059.1"/>
    </source>
</evidence>
<dbReference type="GO" id="GO:0070288">
    <property type="term" value="C:ferritin complex"/>
    <property type="evidence" value="ECO:0007669"/>
    <property type="project" value="EnsemblMetazoa"/>
</dbReference>
<dbReference type="InterPro" id="IPR001519">
    <property type="entry name" value="Ferritin"/>
</dbReference>
<dbReference type="GO" id="GO:0098711">
    <property type="term" value="P:iron ion import across plasma membrane"/>
    <property type="evidence" value="ECO:0007669"/>
    <property type="project" value="EnsemblMetazoa"/>
</dbReference>
<feature type="domain" description="Ferritin-like diiron" evidence="8">
    <location>
        <begin position="56"/>
        <end position="215"/>
    </location>
</feature>
<dbReference type="AlphaFoldDB" id="A0A0Q9XB35"/>
<dbReference type="PANTHER" id="PTHR11431:SF51">
    <property type="entry name" value="FERRITIN"/>
    <property type="match status" value="1"/>
</dbReference>
<keyword evidence="3 5" id="KW-0479">Metal-binding</keyword>
<dbReference type="SUPFAM" id="SSF47240">
    <property type="entry name" value="Ferritin-like"/>
    <property type="match status" value="1"/>
</dbReference>
<feature type="chain" id="PRO_5006387741" description="Ferritin" evidence="7">
    <location>
        <begin position="20"/>
        <end position="234"/>
    </location>
</feature>
<evidence type="ECO:0000256" key="1">
    <source>
        <dbReference type="ARBA" id="ARBA00007513"/>
    </source>
</evidence>
<reference evidence="9 10" key="1">
    <citation type="journal article" date="2007" name="Nature">
        <title>Evolution of genes and genomes on the Drosophila phylogeny.</title>
        <authorList>
            <consortium name="Drosophila 12 Genomes Consortium"/>
            <person name="Clark A.G."/>
            <person name="Eisen M.B."/>
            <person name="Smith D.R."/>
            <person name="Bergman C.M."/>
            <person name="Oliver B."/>
            <person name="Markow T.A."/>
            <person name="Kaufman T.C."/>
            <person name="Kellis M."/>
            <person name="Gelbart W."/>
            <person name="Iyer V.N."/>
            <person name="Pollard D.A."/>
            <person name="Sackton T.B."/>
            <person name="Larracuente A.M."/>
            <person name="Singh N.D."/>
            <person name="Abad J.P."/>
            <person name="Abt D.N."/>
            <person name="Adryan B."/>
            <person name="Aguade M."/>
            <person name="Akashi H."/>
            <person name="Anderson W.W."/>
            <person name="Aquadro C.F."/>
            <person name="Ardell D.H."/>
            <person name="Arguello R."/>
            <person name="Artieri C.G."/>
            <person name="Barbash D.A."/>
            <person name="Barker D."/>
            <person name="Barsanti P."/>
            <person name="Batterham P."/>
            <person name="Batzoglou S."/>
            <person name="Begun D."/>
            <person name="Bhutkar A."/>
            <person name="Blanco E."/>
            <person name="Bosak S.A."/>
            <person name="Bradley R.K."/>
            <person name="Brand A.D."/>
            <person name="Brent M.R."/>
            <person name="Brooks A.N."/>
            <person name="Brown R.H."/>
            <person name="Butlin R.K."/>
            <person name="Caggese C."/>
            <person name="Calvi B.R."/>
            <person name="Bernardo de Carvalho A."/>
            <person name="Caspi A."/>
            <person name="Castrezana S."/>
            <person name="Celniker S.E."/>
            <person name="Chang J.L."/>
            <person name="Chapple C."/>
            <person name="Chatterji S."/>
            <person name="Chinwalla A."/>
            <person name="Civetta A."/>
            <person name="Clifton S.W."/>
            <person name="Comeron J.M."/>
            <person name="Costello J.C."/>
            <person name="Coyne J.A."/>
            <person name="Daub J."/>
            <person name="David R.G."/>
            <person name="Delcher A.L."/>
            <person name="Delehaunty K."/>
            <person name="Do C.B."/>
            <person name="Ebling H."/>
            <person name="Edwards K."/>
            <person name="Eickbush T."/>
            <person name="Evans J.D."/>
            <person name="Filipski A."/>
            <person name="Findeiss S."/>
            <person name="Freyhult E."/>
            <person name="Fulton L."/>
            <person name="Fulton R."/>
            <person name="Garcia A.C."/>
            <person name="Gardiner A."/>
            <person name="Garfield D.A."/>
            <person name="Garvin B.E."/>
            <person name="Gibson G."/>
            <person name="Gilbert D."/>
            <person name="Gnerre S."/>
            <person name="Godfrey J."/>
            <person name="Good R."/>
            <person name="Gotea V."/>
            <person name="Gravely B."/>
            <person name="Greenberg A.J."/>
            <person name="Griffiths-Jones S."/>
            <person name="Gross S."/>
            <person name="Guigo R."/>
            <person name="Gustafson E.A."/>
            <person name="Haerty W."/>
            <person name="Hahn M.W."/>
            <person name="Halligan D.L."/>
            <person name="Halpern A.L."/>
            <person name="Halter G.M."/>
            <person name="Han M.V."/>
            <person name="Heger A."/>
            <person name="Hillier L."/>
            <person name="Hinrichs A.S."/>
            <person name="Holmes I."/>
            <person name="Hoskins R.A."/>
            <person name="Hubisz M.J."/>
            <person name="Hultmark D."/>
            <person name="Huntley M.A."/>
            <person name="Jaffe D.B."/>
            <person name="Jagadeeshan S."/>
            <person name="Jeck W.R."/>
            <person name="Johnson J."/>
            <person name="Jones C.D."/>
            <person name="Jordan W.C."/>
            <person name="Karpen G.H."/>
            <person name="Kataoka E."/>
            <person name="Keightley P.D."/>
            <person name="Kheradpour P."/>
            <person name="Kirkness E.F."/>
            <person name="Koerich L.B."/>
            <person name="Kristiansen K."/>
            <person name="Kudrna D."/>
            <person name="Kulathinal R.J."/>
            <person name="Kumar S."/>
            <person name="Kwok R."/>
            <person name="Lander E."/>
            <person name="Langley C.H."/>
            <person name="Lapoint R."/>
            <person name="Lazzaro B.P."/>
            <person name="Lee S.J."/>
            <person name="Levesque L."/>
            <person name="Li R."/>
            <person name="Lin C.F."/>
            <person name="Lin M.F."/>
            <person name="Lindblad-Toh K."/>
            <person name="Llopart A."/>
            <person name="Long M."/>
            <person name="Low L."/>
            <person name="Lozovsky E."/>
            <person name="Lu J."/>
            <person name="Luo M."/>
            <person name="Machado C.A."/>
            <person name="Makalowski W."/>
            <person name="Marzo M."/>
            <person name="Matsuda M."/>
            <person name="Matzkin L."/>
            <person name="McAllister B."/>
            <person name="McBride C.S."/>
            <person name="McKernan B."/>
            <person name="McKernan K."/>
            <person name="Mendez-Lago M."/>
            <person name="Minx P."/>
            <person name="Mollenhauer M.U."/>
            <person name="Montooth K."/>
            <person name="Mount S.M."/>
            <person name="Mu X."/>
            <person name="Myers E."/>
            <person name="Negre B."/>
            <person name="Newfeld S."/>
            <person name="Nielsen R."/>
            <person name="Noor M.A."/>
            <person name="O'Grady P."/>
            <person name="Pachter L."/>
            <person name="Papaceit M."/>
            <person name="Parisi M.J."/>
            <person name="Parisi M."/>
            <person name="Parts L."/>
            <person name="Pedersen J.S."/>
            <person name="Pesole G."/>
            <person name="Phillippy A.M."/>
            <person name="Ponting C.P."/>
            <person name="Pop M."/>
            <person name="Porcelli D."/>
            <person name="Powell J.R."/>
            <person name="Prohaska S."/>
            <person name="Pruitt K."/>
            <person name="Puig M."/>
            <person name="Quesneville H."/>
            <person name="Ram K.R."/>
            <person name="Rand D."/>
            <person name="Rasmussen M.D."/>
            <person name="Reed L.K."/>
            <person name="Reenan R."/>
            <person name="Reily A."/>
            <person name="Remington K.A."/>
            <person name="Rieger T.T."/>
            <person name="Ritchie M.G."/>
            <person name="Robin C."/>
            <person name="Rogers Y.H."/>
            <person name="Rohde C."/>
            <person name="Rozas J."/>
            <person name="Rubenfield M.J."/>
            <person name="Ruiz A."/>
            <person name="Russo S."/>
            <person name="Salzberg S.L."/>
            <person name="Sanchez-Gracia A."/>
            <person name="Saranga D.J."/>
            <person name="Sato H."/>
            <person name="Schaeffer S.W."/>
            <person name="Schatz M.C."/>
            <person name="Schlenke T."/>
            <person name="Schwartz R."/>
            <person name="Segarra C."/>
            <person name="Singh R.S."/>
            <person name="Sirot L."/>
            <person name="Sirota M."/>
            <person name="Sisneros N.B."/>
            <person name="Smith C.D."/>
            <person name="Smith T.F."/>
            <person name="Spieth J."/>
            <person name="Stage D.E."/>
            <person name="Stark A."/>
            <person name="Stephan W."/>
            <person name="Strausberg R.L."/>
            <person name="Strempel S."/>
            <person name="Sturgill D."/>
            <person name="Sutton G."/>
            <person name="Sutton G.G."/>
            <person name="Tao W."/>
            <person name="Teichmann S."/>
            <person name="Tobari Y.N."/>
            <person name="Tomimura Y."/>
            <person name="Tsolas J.M."/>
            <person name="Valente V.L."/>
            <person name="Venter E."/>
            <person name="Venter J.C."/>
            <person name="Vicario S."/>
            <person name="Vieira F.G."/>
            <person name="Vilella A.J."/>
            <person name="Villasante A."/>
            <person name="Walenz B."/>
            <person name="Wang J."/>
            <person name="Wasserman M."/>
            <person name="Watts T."/>
            <person name="Wilson D."/>
            <person name="Wilson R.K."/>
            <person name="Wing R.A."/>
            <person name="Wolfner M.F."/>
            <person name="Wong A."/>
            <person name="Wong G.K."/>
            <person name="Wu C.I."/>
            <person name="Wu G."/>
            <person name="Yamamoto D."/>
            <person name="Yang H.P."/>
            <person name="Yang S.P."/>
            <person name="Yorke J.A."/>
            <person name="Yoshida K."/>
            <person name="Zdobnov E."/>
            <person name="Zhang P."/>
            <person name="Zhang Y."/>
            <person name="Zimin A.V."/>
            <person name="Baldwin J."/>
            <person name="Abdouelleil A."/>
            <person name="Abdulkadir J."/>
            <person name="Abebe A."/>
            <person name="Abera B."/>
            <person name="Abreu J."/>
            <person name="Acer S.C."/>
            <person name="Aftuck L."/>
            <person name="Alexander A."/>
            <person name="An P."/>
            <person name="Anderson E."/>
            <person name="Anderson S."/>
            <person name="Arachi H."/>
            <person name="Azer M."/>
            <person name="Bachantsang P."/>
            <person name="Barry A."/>
            <person name="Bayul T."/>
            <person name="Berlin A."/>
            <person name="Bessette D."/>
            <person name="Bloom T."/>
            <person name="Blye J."/>
            <person name="Boguslavskiy L."/>
            <person name="Bonnet C."/>
            <person name="Boukhgalter B."/>
            <person name="Bourzgui I."/>
            <person name="Brown A."/>
            <person name="Cahill P."/>
            <person name="Channer S."/>
            <person name="Cheshatsang Y."/>
            <person name="Chuda L."/>
            <person name="Citroen M."/>
            <person name="Collymore A."/>
            <person name="Cooke P."/>
            <person name="Costello M."/>
            <person name="D'Aco K."/>
            <person name="Daza R."/>
            <person name="De Haan G."/>
            <person name="DeGray S."/>
            <person name="DeMaso C."/>
            <person name="Dhargay N."/>
            <person name="Dooley K."/>
            <person name="Dooley E."/>
            <person name="Doricent M."/>
            <person name="Dorje P."/>
            <person name="Dorjee K."/>
            <person name="Dupes A."/>
            <person name="Elong R."/>
            <person name="Falk J."/>
            <person name="Farina A."/>
            <person name="Faro S."/>
            <person name="Ferguson D."/>
            <person name="Fisher S."/>
            <person name="Foley C.D."/>
            <person name="Franke A."/>
            <person name="Friedrich D."/>
            <person name="Gadbois L."/>
            <person name="Gearin G."/>
            <person name="Gearin C.R."/>
            <person name="Giannoukos G."/>
            <person name="Goode T."/>
            <person name="Graham J."/>
            <person name="Grandbois E."/>
            <person name="Grewal S."/>
            <person name="Gyaltsen K."/>
            <person name="Hafez N."/>
            <person name="Hagos B."/>
            <person name="Hall J."/>
            <person name="Henson C."/>
            <person name="Hollinger A."/>
            <person name="Honan T."/>
            <person name="Huard M.D."/>
            <person name="Hughes L."/>
            <person name="Hurhula B."/>
            <person name="Husby M.E."/>
            <person name="Kamat A."/>
            <person name="Kanga B."/>
            <person name="Kashin S."/>
            <person name="Khazanovich D."/>
            <person name="Kisner P."/>
            <person name="Lance K."/>
            <person name="Lara M."/>
            <person name="Lee W."/>
            <person name="Lennon N."/>
            <person name="Letendre F."/>
            <person name="LeVine R."/>
            <person name="Lipovsky A."/>
            <person name="Liu X."/>
            <person name="Liu J."/>
            <person name="Liu S."/>
            <person name="Lokyitsang T."/>
            <person name="Lokyitsang Y."/>
            <person name="Lubonja R."/>
            <person name="Lui A."/>
            <person name="MacDonald P."/>
            <person name="Magnisalis V."/>
            <person name="Maru K."/>
            <person name="Matthews C."/>
            <person name="McCusker W."/>
            <person name="McDonough S."/>
            <person name="Mehta T."/>
            <person name="Meldrim J."/>
            <person name="Meneus L."/>
            <person name="Mihai O."/>
            <person name="Mihalev A."/>
            <person name="Mihova T."/>
            <person name="Mittelman R."/>
            <person name="Mlenga V."/>
            <person name="Montmayeur A."/>
            <person name="Mulrain L."/>
            <person name="Navidi A."/>
            <person name="Naylor J."/>
            <person name="Negash T."/>
            <person name="Nguyen T."/>
            <person name="Nguyen N."/>
            <person name="Nicol R."/>
            <person name="Norbu C."/>
            <person name="Norbu N."/>
            <person name="Novod N."/>
            <person name="O'Neill B."/>
            <person name="Osman S."/>
            <person name="Markiewicz E."/>
            <person name="Oyono O.L."/>
            <person name="Patti C."/>
            <person name="Phunkhang P."/>
            <person name="Pierre F."/>
            <person name="Priest M."/>
            <person name="Raghuraman S."/>
            <person name="Rege F."/>
            <person name="Reyes R."/>
            <person name="Rise C."/>
            <person name="Rogov P."/>
            <person name="Ross K."/>
            <person name="Ryan E."/>
            <person name="Settipalli S."/>
            <person name="Shea T."/>
            <person name="Sherpa N."/>
            <person name="Shi L."/>
            <person name="Shih D."/>
            <person name="Sparrow T."/>
            <person name="Spaulding J."/>
            <person name="Stalker J."/>
            <person name="Stange-Thomann N."/>
            <person name="Stavropoulos S."/>
            <person name="Stone C."/>
            <person name="Strader C."/>
            <person name="Tesfaye S."/>
            <person name="Thomson T."/>
            <person name="Thoulutsang Y."/>
            <person name="Thoulutsang D."/>
            <person name="Topham K."/>
            <person name="Topping I."/>
            <person name="Tsamla T."/>
            <person name="Vassiliev H."/>
            <person name="Vo A."/>
            <person name="Wangchuk T."/>
            <person name="Wangdi T."/>
            <person name="Weiand M."/>
            <person name="Wilkinson J."/>
            <person name="Wilson A."/>
            <person name="Yadav S."/>
            <person name="Young G."/>
            <person name="Yu Q."/>
            <person name="Zembek L."/>
            <person name="Zhong D."/>
            <person name="Zimmer A."/>
            <person name="Zwirko Z."/>
            <person name="Jaffe D.B."/>
            <person name="Alvarez P."/>
            <person name="Brockman W."/>
            <person name="Butler J."/>
            <person name="Chin C."/>
            <person name="Gnerre S."/>
            <person name="Grabherr M."/>
            <person name="Kleber M."/>
            <person name="Mauceli E."/>
            <person name="MacCallum I."/>
        </authorList>
    </citation>
    <scope>NUCLEOTIDE SEQUENCE [LARGE SCALE GENOMIC DNA]</scope>
    <source>
        <strain evidence="10">Tucson 15081-1352.22</strain>
    </source>
</reference>
<dbReference type="InterPro" id="IPR009040">
    <property type="entry name" value="Ferritin-like_diiron"/>
</dbReference>
<dbReference type="CDD" id="cd01056">
    <property type="entry name" value="Euk_Ferritin"/>
    <property type="match status" value="1"/>
</dbReference>
<dbReference type="Pfam" id="PF00210">
    <property type="entry name" value="Ferritin"/>
    <property type="match status" value="1"/>
</dbReference>
<evidence type="ECO:0000256" key="3">
    <source>
        <dbReference type="ARBA" id="ARBA00022723"/>
    </source>
</evidence>
<dbReference type="Gene3D" id="1.20.1260.10">
    <property type="match status" value="1"/>
</dbReference>
<comment type="similarity">
    <text evidence="1 6">Belongs to the ferritin family.</text>
</comment>
<sequence>MKYFIAFVLVAGLCALAQAQEQSCQVDVQSACGQSANALMAFFSGESGVANCNARYAAIGHLEHKMQDYIHLQLKKSYEYLLMATHFNSYQMNRPGFQKLYQGLSDRAFDDTIALIKQVTRRGGSVDFSKPHQQGVAQPPEVHLNELESLARALDNEKELTNGAIHVHTSATHGTTDNRIHDPEMAHYLQENFLSKQAASVRTLSGYANDLSKLVSVREPALSVYLFDEYLQKQ</sequence>
<evidence type="ECO:0000313" key="10">
    <source>
        <dbReference type="Proteomes" id="UP000009192"/>
    </source>
</evidence>
<dbReference type="InParanoid" id="A0A0Q9XB35"/>
<dbReference type="InterPro" id="IPR009078">
    <property type="entry name" value="Ferritin-like_SF"/>
</dbReference>
<gene>
    <name evidence="9" type="primary">Dmoj\GI23266</name>
    <name evidence="9" type="ORF">Dmoj_GI23266</name>
</gene>
<dbReference type="InterPro" id="IPR012347">
    <property type="entry name" value="Ferritin-like"/>
</dbReference>
<protein>
    <recommendedName>
        <fullName evidence="6">Ferritin</fullName>
    </recommendedName>
</protein>
<dbReference type="GO" id="GO:0008198">
    <property type="term" value="F:ferrous iron binding"/>
    <property type="evidence" value="ECO:0007669"/>
    <property type="project" value="EnsemblMetazoa"/>
</dbReference>
<dbReference type="EMBL" id="CH933806">
    <property type="protein sequence ID" value="KRG01059.1"/>
    <property type="molecule type" value="Genomic_DNA"/>
</dbReference>
<comment type="function">
    <text evidence="6">Stores iron in a soluble, non-toxic, readily available form. Important for iron homeostasis. Iron is taken up in the ferrous form and deposited as ferric hydroxides after oxidation.</text>
</comment>
<accession>A0A0Q9XB35</accession>
<evidence type="ECO:0000256" key="5">
    <source>
        <dbReference type="PIRSR" id="PIRSR601519-1"/>
    </source>
</evidence>
<dbReference type="InterPro" id="IPR008331">
    <property type="entry name" value="Ferritin_DPS_dom"/>
</dbReference>
<feature type="signal peptide" evidence="7">
    <location>
        <begin position="1"/>
        <end position="19"/>
    </location>
</feature>
<dbReference type="Proteomes" id="UP000009192">
    <property type="component" value="Unassembled WGS sequence"/>
</dbReference>